<comment type="caution">
    <text evidence="1">The sequence shown here is derived from an EMBL/GenBank/DDBJ whole genome shotgun (WGS) entry which is preliminary data.</text>
</comment>
<dbReference type="EMBL" id="JAHQIW010007039">
    <property type="protein sequence ID" value="KAJ1371770.1"/>
    <property type="molecule type" value="Genomic_DNA"/>
</dbReference>
<accession>A0AAD5R8L8</accession>
<dbReference type="Proteomes" id="UP001196413">
    <property type="component" value="Unassembled WGS sequence"/>
</dbReference>
<evidence type="ECO:0000313" key="2">
    <source>
        <dbReference type="Proteomes" id="UP001196413"/>
    </source>
</evidence>
<organism evidence="1 2">
    <name type="scientific">Parelaphostrongylus tenuis</name>
    <name type="common">Meningeal worm</name>
    <dbReference type="NCBI Taxonomy" id="148309"/>
    <lineage>
        <taxon>Eukaryota</taxon>
        <taxon>Metazoa</taxon>
        <taxon>Ecdysozoa</taxon>
        <taxon>Nematoda</taxon>
        <taxon>Chromadorea</taxon>
        <taxon>Rhabditida</taxon>
        <taxon>Rhabditina</taxon>
        <taxon>Rhabditomorpha</taxon>
        <taxon>Strongyloidea</taxon>
        <taxon>Metastrongylidae</taxon>
        <taxon>Parelaphostrongylus</taxon>
    </lineage>
</organism>
<keyword evidence="2" id="KW-1185">Reference proteome</keyword>
<dbReference type="AlphaFoldDB" id="A0AAD5R8L8"/>
<name>A0AAD5R8L8_PARTN</name>
<protein>
    <submittedName>
        <fullName evidence="1">Uncharacterized protein</fullName>
    </submittedName>
</protein>
<reference evidence="1" key="1">
    <citation type="submission" date="2021-06" db="EMBL/GenBank/DDBJ databases">
        <title>Parelaphostrongylus tenuis whole genome reference sequence.</title>
        <authorList>
            <person name="Garwood T.J."/>
            <person name="Larsen P.A."/>
            <person name="Fountain-Jones N.M."/>
            <person name="Garbe J.R."/>
            <person name="Macchietto M.G."/>
            <person name="Kania S.A."/>
            <person name="Gerhold R.W."/>
            <person name="Richards J.E."/>
            <person name="Wolf T.M."/>
        </authorList>
    </citation>
    <scope>NUCLEOTIDE SEQUENCE</scope>
    <source>
        <strain evidence="1">MNPRO001-30</strain>
        <tissue evidence="1">Meninges</tissue>
    </source>
</reference>
<gene>
    <name evidence="1" type="ORF">KIN20_033775</name>
</gene>
<sequence length="82" mass="9186">MIDSCLYVLASVAKDEDSRGQVEVILSAPRLVDLVFEILDWRRLLQNANLDPRCEAAWTCSSIAENGPKQADFLSTESNCFH</sequence>
<evidence type="ECO:0000313" key="1">
    <source>
        <dbReference type="EMBL" id="KAJ1371770.1"/>
    </source>
</evidence>
<proteinExistence type="predicted"/>